<evidence type="ECO:0000313" key="5">
    <source>
        <dbReference type="Proteomes" id="UP000033423"/>
    </source>
</evidence>
<dbReference type="AlphaFoldDB" id="A0A0F3GN12"/>
<dbReference type="InterPro" id="IPR001509">
    <property type="entry name" value="Epimerase_deHydtase"/>
</dbReference>
<reference evidence="4 5" key="1">
    <citation type="submission" date="2015-02" db="EMBL/GenBank/DDBJ databases">
        <title>Single-cell genomics of uncultivated deep-branching MTB reveals a conserved set of magnetosome genes.</title>
        <authorList>
            <person name="Kolinko S."/>
            <person name="Richter M."/>
            <person name="Glockner F.O."/>
            <person name="Brachmann A."/>
            <person name="Schuler D."/>
        </authorList>
    </citation>
    <scope>NUCLEOTIDE SEQUENCE [LARGE SCALE GENOMIC DNA]</scope>
    <source>
        <strain evidence="4">TM-1</strain>
    </source>
</reference>
<evidence type="ECO:0000256" key="1">
    <source>
        <dbReference type="ARBA" id="ARBA00007637"/>
    </source>
</evidence>
<dbReference type="EMBL" id="LACI01002428">
    <property type="protein sequence ID" value="KJU82083.1"/>
    <property type="molecule type" value="Genomic_DNA"/>
</dbReference>
<accession>A0A0F3GN12</accession>
<name>A0A0F3GN12_9BACT</name>
<dbReference type="InterPro" id="IPR036291">
    <property type="entry name" value="NAD(P)-bd_dom_sf"/>
</dbReference>
<keyword evidence="2" id="KW-0812">Transmembrane</keyword>
<organism evidence="4 5">
    <name type="scientific">Candidatus Magnetobacterium bavaricum</name>
    <dbReference type="NCBI Taxonomy" id="29290"/>
    <lineage>
        <taxon>Bacteria</taxon>
        <taxon>Pseudomonadati</taxon>
        <taxon>Nitrospirota</taxon>
        <taxon>Thermodesulfovibrionia</taxon>
        <taxon>Thermodesulfovibrionales</taxon>
        <taxon>Candidatus Magnetobacteriaceae</taxon>
        <taxon>Candidatus Magnetobacterium</taxon>
    </lineage>
</organism>
<proteinExistence type="inferred from homology"/>
<comment type="caution">
    <text evidence="4">The sequence shown here is derived from an EMBL/GenBank/DDBJ whole genome shotgun (WGS) entry which is preliminary data.</text>
</comment>
<dbReference type="SUPFAM" id="SSF51735">
    <property type="entry name" value="NAD(P)-binding Rossmann-fold domains"/>
    <property type="match status" value="1"/>
</dbReference>
<evidence type="ECO:0000256" key="2">
    <source>
        <dbReference type="SAM" id="Phobius"/>
    </source>
</evidence>
<feature type="domain" description="NAD-dependent epimerase/dehydratase" evidence="3">
    <location>
        <begin position="7"/>
        <end position="240"/>
    </location>
</feature>
<evidence type="ECO:0000313" key="4">
    <source>
        <dbReference type="EMBL" id="KJU82083.1"/>
    </source>
</evidence>
<comment type="similarity">
    <text evidence="1">Belongs to the NAD(P)-dependent epimerase/dehydratase family.</text>
</comment>
<dbReference type="Gene3D" id="3.90.25.10">
    <property type="entry name" value="UDP-galactose 4-epimerase, domain 1"/>
    <property type="match status" value="1"/>
</dbReference>
<keyword evidence="5" id="KW-1185">Reference proteome</keyword>
<protein>
    <submittedName>
        <fullName evidence="4">UDP-glucose 4-epimerase</fullName>
    </submittedName>
</protein>
<dbReference type="PANTHER" id="PTHR43000">
    <property type="entry name" value="DTDP-D-GLUCOSE 4,6-DEHYDRATASE-RELATED"/>
    <property type="match status" value="1"/>
</dbReference>
<dbReference type="Proteomes" id="UP000033423">
    <property type="component" value="Unassembled WGS sequence"/>
</dbReference>
<sequence>MKDKRHIVVTGGAGFIGSTIAIRLIAEGHKVTILDNLSTGKEENIPLQADFLKVDIGNEQDGQRYYNIDCDVVFHIAGQSSGEASFDNPLYDLKSHVMSTFYILQWCKKKNIKRFMYSSSMSVYGDPEYLPVDEIHPLRPKSFYGAAKISAEAYINLFHTLGINTTVFRLFSVYGPQQNLENKKQGIVSIYLSYMLEKIPILVKGSKNRVRDLIYIDDVLNLWMTALDNPISYGQTYNVATGKGTMVEELLETMKMIFEITDYPINYTSGTPGDVFGIVGNNTKAKKHFNWQPTIDIGEGLKKMTSIEKIKTRDNKRS</sequence>
<keyword evidence="2" id="KW-0472">Membrane</keyword>
<evidence type="ECO:0000259" key="3">
    <source>
        <dbReference type="Pfam" id="PF01370"/>
    </source>
</evidence>
<dbReference type="Pfam" id="PF01370">
    <property type="entry name" value="Epimerase"/>
    <property type="match status" value="1"/>
</dbReference>
<gene>
    <name evidence="4" type="ORF">MBAV_005738</name>
</gene>
<keyword evidence="2" id="KW-1133">Transmembrane helix</keyword>
<feature type="transmembrane region" description="Helical" evidence="2">
    <location>
        <begin position="7"/>
        <end position="26"/>
    </location>
</feature>
<dbReference type="Gene3D" id="3.40.50.720">
    <property type="entry name" value="NAD(P)-binding Rossmann-like Domain"/>
    <property type="match status" value="1"/>
</dbReference>